<protein>
    <submittedName>
        <fullName evidence="1">Uncharacterized protein</fullName>
    </submittedName>
</protein>
<name>A0AAV4EFM9_9GAST</name>
<dbReference type="Proteomes" id="UP000762676">
    <property type="component" value="Unassembled WGS sequence"/>
</dbReference>
<dbReference type="EMBL" id="BMAT01007188">
    <property type="protein sequence ID" value="GFR59476.1"/>
    <property type="molecule type" value="Genomic_DNA"/>
</dbReference>
<sequence length="90" mass="9957">MGTHAGSVSGVKNGTAIDLVIDTLIVVDDVMYDSWVSYLSPNVTDEEGISQKIREYVSFVVHQANKRLETIKHHVNISVRMSVTDIKLGQ</sequence>
<dbReference type="AlphaFoldDB" id="A0AAV4EFM9"/>
<organism evidence="1 2">
    <name type="scientific">Elysia marginata</name>
    <dbReference type="NCBI Taxonomy" id="1093978"/>
    <lineage>
        <taxon>Eukaryota</taxon>
        <taxon>Metazoa</taxon>
        <taxon>Spiralia</taxon>
        <taxon>Lophotrochozoa</taxon>
        <taxon>Mollusca</taxon>
        <taxon>Gastropoda</taxon>
        <taxon>Heterobranchia</taxon>
        <taxon>Euthyneura</taxon>
        <taxon>Panpulmonata</taxon>
        <taxon>Sacoglossa</taxon>
        <taxon>Placobranchoidea</taxon>
        <taxon>Plakobranchidae</taxon>
        <taxon>Elysia</taxon>
    </lineage>
</organism>
<evidence type="ECO:0000313" key="2">
    <source>
        <dbReference type="Proteomes" id="UP000762676"/>
    </source>
</evidence>
<reference evidence="1 2" key="1">
    <citation type="journal article" date="2021" name="Elife">
        <title>Chloroplast acquisition without the gene transfer in kleptoplastic sea slugs, Plakobranchus ocellatus.</title>
        <authorList>
            <person name="Maeda T."/>
            <person name="Takahashi S."/>
            <person name="Yoshida T."/>
            <person name="Shimamura S."/>
            <person name="Takaki Y."/>
            <person name="Nagai Y."/>
            <person name="Toyoda A."/>
            <person name="Suzuki Y."/>
            <person name="Arimoto A."/>
            <person name="Ishii H."/>
            <person name="Satoh N."/>
            <person name="Nishiyama T."/>
            <person name="Hasebe M."/>
            <person name="Maruyama T."/>
            <person name="Minagawa J."/>
            <person name="Obokata J."/>
            <person name="Shigenobu S."/>
        </authorList>
    </citation>
    <scope>NUCLEOTIDE SEQUENCE [LARGE SCALE GENOMIC DNA]</scope>
</reference>
<comment type="caution">
    <text evidence="1">The sequence shown here is derived from an EMBL/GenBank/DDBJ whole genome shotgun (WGS) entry which is preliminary data.</text>
</comment>
<evidence type="ECO:0000313" key="1">
    <source>
        <dbReference type="EMBL" id="GFR59476.1"/>
    </source>
</evidence>
<keyword evidence="2" id="KW-1185">Reference proteome</keyword>
<accession>A0AAV4EFM9</accession>
<proteinExistence type="predicted"/>
<gene>
    <name evidence="1" type="ORF">ElyMa_003506200</name>
</gene>
<feature type="non-terminal residue" evidence="1">
    <location>
        <position position="90"/>
    </location>
</feature>